<reference evidence="5 6" key="1">
    <citation type="submission" date="2016-12" db="EMBL/GenBank/DDBJ databases">
        <title>Thioflexothrix psekupsii D3 genome sequencing and assembly.</title>
        <authorList>
            <person name="Fomenkov A."/>
            <person name="Vincze T."/>
            <person name="Grabovich M."/>
            <person name="Anton B.P."/>
            <person name="Dubinina G."/>
            <person name="Orlova M."/>
            <person name="Belousova E."/>
            <person name="Roberts R.J."/>
        </authorList>
    </citation>
    <scope>NUCLEOTIDE SEQUENCE [LARGE SCALE GENOMIC DNA]</scope>
    <source>
        <strain evidence="5">D3</strain>
    </source>
</reference>
<dbReference type="SUPFAM" id="SSF53448">
    <property type="entry name" value="Nucleotide-diphospho-sugar transferases"/>
    <property type="match status" value="1"/>
</dbReference>
<evidence type="ECO:0000313" key="6">
    <source>
        <dbReference type="Proteomes" id="UP000194798"/>
    </source>
</evidence>
<dbReference type="Pfam" id="PF13641">
    <property type="entry name" value="Glyco_tranf_2_3"/>
    <property type="match status" value="1"/>
</dbReference>
<keyword evidence="4" id="KW-0472">Membrane</keyword>
<dbReference type="Proteomes" id="UP000194798">
    <property type="component" value="Unassembled WGS sequence"/>
</dbReference>
<organism evidence="5 6">
    <name type="scientific">Thioflexithrix psekupsensis</name>
    <dbReference type="NCBI Taxonomy" id="1570016"/>
    <lineage>
        <taxon>Bacteria</taxon>
        <taxon>Pseudomonadati</taxon>
        <taxon>Pseudomonadota</taxon>
        <taxon>Gammaproteobacteria</taxon>
        <taxon>Thiotrichales</taxon>
        <taxon>Thioflexithrix</taxon>
    </lineage>
</organism>
<keyword evidence="4" id="KW-0812">Transmembrane</keyword>
<keyword evidence="4" id="KW-1133">Transmembrane helix</keyword>
<dbReference type="GO" id="GO:0016757">
    <property type="term" value="F:glycosyltransferase activity"/>
    <property type="evidence" value="ECO:0007669"/>
    <property type="project" value="UniProtKB-KW"/>
</dbReference>
<comment type="similarity">
    <text evidence="1">Belongs to the glycosyltransferase 2 family.</text>
</comment>
<feature type="transmembrane region" description="Helical" evidence="4">
    <location>
        <begin position="349"/>
        <end position="366"/>
    </location>
</feature>
<evidence type="ECO:0000313" key="5">
    <source>
        <dbReference type="EMBL" id="OUD13339.1"/>
    </source>
</evidence>
<accession>A0A251X803</accession>
<evidence type="ECO:0000256" key="2">
    <source>
        <dbReference type="ARBA" id="ARBA00022676"/>
    </source>
</evidence>
<evidence type="ECO:0008006" key="7">
    <source>
        <dbReference type="Google" id="ProtNLM"/>
    </source>
</evidence>
<name>A0A251X803_9GAMM</name>
<dbReference type="AlphaFoldDB" id="A0A251X803"/>
<gene>
    <name evidence="5" type="ORF">TPSD3_12010</name>
</gene>
<protein>
    <recommendedName>
        <fullName evidence="7">Glycosyl transferase family 2</fullName>
    </recommendedName>
</protein>
<dbReference type="OrthoDB" id="9766971at2"/>
<proteinExistence type="inferred from homology"/>
<evidence type="ECO:0000256" key="3">
    <source>
        <dbReference type="ARBA" id="ARBA00022679"/>
    </source>
</evidence>
<keyword evidence="6" id="KW-1185">Reference proteome</keyword>
<dbReference type="PANTHER" id="PTHR43630:SF1">
    <property type="entry name" value="POLY-BETA-1,6-N-ACETYL-D-GLUCOSAMINE SYNTHASE"/>
    <property type="match status" value="1"/>
</dbReference>
<dbReference type="CDD" id="cd06438">
    <property type="entry name" value="EpsO_like"/>
    <property type="match status" value="1"/>
</dbReference>
<keyword evidence="3" id="KW-0808">Transferase</keyword>
<feature type="transmembrane region" description="Helical" evidence="4">
    <location>
        <begin position="294"/>
        <end position="315"/>
    </location>
</feature>
<dbReference type="InterPro" id="IPR029044">
    <property type="entry name" value="Nucleotide-diphossugar_trans"/>
</dbReference>
<dbReference type="EMBL" id="MSLT01000018">
    <property type="protein sequence ID" value="OUD13339.1"/>
    <property type="molecule type" value="Genomic_DNA"/>
</dbReference>
<keyword evidence="2" id="KW-0328">Glycosyltransferase</keyword>
<dbReference type="Gene3D" id="3.90.550.10">
    <property type="entry name" value="Spore Coat Polysaccharide Biosynthesis Protein SpsA, Chain A"/>
    <property type="match status" value="1"/>
</dbReference>
<evidence type="ECO:0000256" key="4">
    <source>
        <dbReference type="SAM" id="Phobius"/>
    </source>
</evidence>
<sequence>MLAILAIGLVAITLPGTLALLFWTIGGLFPARRLPITDKAVPLAVIVPAHNESASIATTVRHLQACESPRAPWRLIVIADNCTDDTAEQARRAGAEVWERTDEQLRGKGYALAMAFTRLAHEAAQQAVLVVDADTVVDRQFLVISEQAFASGADAVQCRYTVNQPERSMRSRLMNVALMAFNVLRMRGRAFWGSSVGIAGNGWGVTMTTLQTVPYTARSVVEDLEYHLALVRAGKRVIFLAETAVYGDMPTGGHGAKTQRARWEGGRFRMMREFIPTLIYAVIRDKQHALLEPLLELLLLPLAWHTMLLLILLLLPFSFAFYYALFALLLVAFHVLAGIMVGGGNWRDVLILALVPFYILWKLALLPRVLQTARKKAAWIRTERG</sequence>
<dbReference type="PANTHER" id="PTHR43630">
    <property type="entry name" value="POLY-BETA-1,6-N-ACETYL-D-GLUCOSAMINE SYNTHASE"/>
    <property type="match status" value="1"/>
</dbReference>
<comment type="caution">
    <text evidence="5">The sequence shown here is derived from an EMBL/GenBank/DDBJ whole genome shotgun (WGS) entry which is preliminary data.</text>
</comment>
<feature type="transmembrane region" description="Helical" evidence="4">
    <location>
        <begin position="322"/>
        <end position="343"/>
    </location>
</feature>
<evidence type="ECO:0000256" key="1">
    <source>
        <dbReference type="ARBA" id="ARBA00006739"/>
    </source>
</evidence>